<protein>
    <submittedName>
        <fullName evidence="1">Uncharacterized protein</fullName>
    </submittedName>
</protein>
<dbReference type="EMBL" id="JAUKUA010000007">
    <property type="protein sequence ID" value="KAK0704719.1"/>
    <property type="molecule type" value="Genomic_DNA"/>
</dbReference>
<dbReference type="AlphaFoldDB" id="A0AA40DIF7"/>
<comment type="caution">
    <text evidence="1">The sequence shown here is derived from an EMBL/GenBank/DDBJ whole genome shotgun (WGS) entry which is preliminary data.</text>
</comment>
<gene>
    <name evidence="1" type="ORF">B0H67DRAFT_497430</name>
</gene>
<sequence length="711" mass="80318">MATAAVLDASKRDERRRELDTRIDQAKNSLARLMEKSTATDLAQIVTDARSYPSPRLDTSQTPLDVLNAICRLRPEFEALHGITSRTRERTVRVLHRDFELRVDAPGAGGMLSLARCENAIASEQANSTTTQREPATPYQFSKSVDMVNDLIDNLLKEAYLQIELETPNSAPSPNSLDSAWNAIRMLRSDNYPRYNHPEVDPNTAVDVRARLNTVNNKILSEWVAPRRERFVAKICYNLLVTPYPPGVQNYNNLILGFTQIGEHRLAQVVVDSFLFKSHLRPTQATTLCLLQHYRLKKDLAGFHGIIRRFLGHDPRGIGLRRKLTPDVCRYPRLRDWANNADVVVFNGYVIERAKLEQPHFEAILEGLLDFKMIRQAASLFVACLRDKCALSVELLDRLLRACTTSCDFGAARILIDGLFRNMGETTTMILGPVLGPRGPNVELARKVRLLLNIRWAHLVEGDSITNNPSVPRASPMANRVTHLATSLWLAEISAQTNSLTEKLKVVKTALFGEGALSVRLDSALAVFADASSQQLDVLLERNDRTRRMARFYWLYQQTLSSQEMIRAAEGEIFRVLEKTILWSTNMWKQTDAGLLRNLVCFYQQSQVSDTRPSQIVSCFAKSRELDAQLRAVLLEAIPLSIEVEGEARQEAVEEKSLDELFVASLEYLESLNTNRQATEDLWAVFAAKVPKKETYLQLLRRGLQRPLAPV</sequence>
<accession>A0AA40DIF7</accession>
<evidence type="ECO:0000313" key="2">
    <source>
        <dbReference type="Proteomes" id="UP001172102"/>
    </source>
</evidence>
<proteinExistence type="predicted"/>
<reference evidence="1" key="1">
    <citation type="submission" date="2023-06" db="EMBL/GenBank/DDBJ databases">
        <title>Genome-scale phylogeny and comparative genomics of the fungal order Sordariales.</title>
        <authorList>
            <consortium name="Lawrence Berkeley National Laboratory"/>
            <person name="Hensen N."/>
            <person name="Bonometti L."/>
            <person name="Westerberg I."/>
            <person name="Brannstrom I.O."/>
            <person name="Guillou S."/>
            <person name="Cros-Aarteil S."/>
            <person name="Calhoun S."/>
            <person name="Haridas S."/>
            <person name="Kuo A."/>
            <person name="Mondo S."/>
            <person name="Pangilinan J."/>
            <person name="Riley R."/>
            <person name="Labutti K."/>
            <person name="Andreopoulos B."/>
            <person name="Lipzen A."/>
            <person name="Chen C."/>
            <person name="Yanf M."/>
            <person name="Daum C."/>
            <person name="Ng V."/>
            <person name="Clum A."/>
            <person name="Steindorff A."/>
            <person name="Ohm R."/>
            <person name="Martin F."/>
            <person name="Silar P."/>
            <person name="Natvig D."/>
            <person name="Lalanne C."/>
            <person name="Gautier V."/>
            <person name="Ament-Velasquez S.L."/>
            <person name="Kruys A."/>
            <person name="Hutchinson M.I."/>
            <person name="Powell A.J."/>
            <person name="Barry K."/>
            <person name="Miller A.N."/>
            <person name="Grigoriev I.V."/>
            <person name="Debuchy R."/>
            <person name="Gladieux P."/>
            <person name="Thoren M.H."/>
            <person name="Johannesson H."/>
        </authorList>
    </citation>
    <scope>NUCLEOTIDE SEQUENCE</scope>
    <source>
        <strain evidence="1">SMH4607-1</strain>
    </source>
</reference>
<evidence type="ECO:0000313" key="1">
    <source>
        <dbReference type="EMBL" id="KAK0704719.1"/>
    </source>
</evidence>
<dbReference type="Proteomes" id="UP001172102">
    <property type="component" value="Unassembled WGS sequence"/>
</dbReference>
<name>A0AA40DIF7_9PEZI</name>
<keyword evidence="2" id="KW-1185">Reference proteome</keyword>
<organism evidence="1 2">
    <name type="scientific">Lasiosphaeris hirsuta</name>
    <dbReference type="NCBI Taxonomy" id="260670"/>
    <lineage>
        <taxon>Eukaryota</taxon>
        <taxon>Fungi</taxon>
        <taxon>Dikarya</taxon>
        <taxon>Ascomycota</taxon>
        <taxon>Pezizomycotina</taxon>
        <taxon>Sordariomycetes</taxon>
        <taxon>Sordariomycetidae</taxon>
        <taxon>Sordariales</taxon>
        <taxon>Lasiosphaeriaceae</taxon>
        <taxon>Lasiosphaeris</taxon>
    </lineage>
</organism>